<evidence type="ECO:0000313" key="4">
    <source>
        <dbReference type="Proteomes" id="UP000673691"/>
    </source>
</evidence>
<dbReference type="OrthoDB" id="2156780at2759"/>
<reference evidence="3 4" key="1">
    <citation type="journal article" name="Sci. Rep.">
        <title>Genome-scale phylogenetic analyses confirm Olpidium as the closest living zoosporic fungus to the non-flagellated, terrestrial fungi.</title>
        <authorList>
            <person name="Chang Y."/>
            <person name="Rochon D."/>
            <person name="Sekimoto S."/>
            <person name="Wang Y."/>
            <person name="Chovatia M."/>
            <person name="Sandor L."/>
            <person name="Salamov A."/>
            <person name="Grigoriev I.V."/>
            <person name="Stajich J.E."/>
            <person name="Spatafora J.W."/>
        </authorList>
    </citation>
    <scope>NUCLEOTIDE SEQUENCE [LARGE SCALE GENOMIC DNA]</scope>
    <source>
        <strain evidence="3">S191</strain>
    </source>
</reference>
<protein>
    <submittedName>
        <fullName evidence="3">Uncharacterized protein</fullName>
    </submittedName>
</protein>
<gene>
    <name evidence="3" type="ORF">BJ554DRAFT_4448</name>
</gene>
<organism evidence="3 4">
    <name type="scientific">Olpidium bornovanus</name>
    <dbReference type="NCBI Taxonomy" id="278681"/>
    <lineage>
        <taxon>Eukaryota</taxon>
        <taxon>Fungi</taxon>
        <taxon>Fungi incertae sedis</taxon>
        <taxon>Olpidiomycota</taxon>
        <taxon>Olpidiomycotina</taxon>
        <taxon>Olpidiomycetes</taxon>
        <taxon>Olpidiales</taxon>
        <taxon>Olpidiaceae</taxon>
        <taxon>Olpidium</taxon>
    </lineage>
</organism>
<accession>A0A8H8DEQ1</accession>
<feature type="chain" id="PRO_5034075954" evidence="2">
    <location>
        <begin position="21"/>
        <end position="284"/>
    </location>
</feature>
<feature type="compositionally biased region" description="Basic and acidic residues" evidence="1">
    <location>
        <begin position="273"/>
        <end position="284"/>
    </location>
</feature>
<name>A0A8H8DEQ1_9FUNG</name>
<dbReference type="PANTHER" id="PTHR34494:SF1">
    <property type="entry name" value="PROTEIN CBG25024"/>
    <property type="match status" value="1"/>
</dbReference>
<evidence type="ECO:0000256" key="1">
    <source>
        <dbReference type="SAM" id="MobiDB-lite"/>
    </source>
</evidence>
<keyword evidence="4" id="KW-1185">Reference proteome</keyword>
<evidence type="ECO:0000256" key="2">
    <source>
        <dbReference type="SAM" id="SignalP"/>
    </source>
</evidence>
<keyword evidence="2" id="KW-0732">Signal</keyword>
<feature type="compositionally biased region" description="Basic and acidic residues" evidence="1">
    <location>
        <begin position="242"/>
        <end position="251"/>
    </location>
</feature>
<dbReference type="Proteomes" id="UP000673691">
    <property type="component" value="Unassembled WGS sequence"/>
</dbReference>
<dbReference type="EMBL" id="JAEFCI010012515">
    <property type="protein sequence ID" value="KAG5455949.1"/>
    <property type="molecule type" value="Genomic_DNA"/>
</dbReference>
<proteinExistence type="predicted"/>
<feature type="signal peptide" evidence="2">
    <location>
        <begin position="1"/>
        <end position="20"/>
    </location>
</feature>
<comment type="caution">
    <text evidence="3">The sequence shown here is derived from an EMBL/GenBank/DDBJ whole genome shotgun (WGS) entry which is preliminary data.</text>
</comment>
<dbReference type="PANTHER" id="PTHR34494">
    <property type="entry name" value="PROTEIN CBG25024"/>
    <property type="match status" value="1"/>
</dbReference>
<evidence type="ECO:0000313" key="3">
    <source>
        <dbReference type="EMBL" id="KAG5455949.1"/>
    </source>
</evidence>
<sequence length="284" mass="31204">MFVIFLLLLAGACPWPPVQGRPLLEKRGNVNAIPVVSQVKSLAQSIAGDAEGALRTQEDFVQLCPVISQVTSAVHAAHGDNERAAQVQVAFGNNALNAFGMDFSQNHASPADGAPGGFPVDVEYPVYRPRMSYAMRGDYPDDGLEYATYDSRASASYGAGGRDYPDDGLEYATYDSRAAASYDAGGRDYPDDGLEYATYDSRASAFYDAGGRFPDDGLEYPSYYQGDSYRAGDVPRYEEEYYREDSWRPEDEGYLPDDFSGYANDAHPGPYEKTSRPFDRPPRN</sequence>
<feature type="region of interest" description="Disordered" evidence="1">
    <location>
        <begin position="242"/>
        <end position="284"/>
    </location>
</feature>
<dbReference type="AlphaFoldDB" id="A0A8H8DEQ1"/>